<organism evidence="1 2">
    <name type="scientific">Exilibacterium tricleocarpae</name>
    <dbReference type="NCBI Taxonomy" id="2591008"/>
    <lineage>
        <taxon>Bacteria</taxon>
        <taxon>Pseudomonadati</taxon>
        <taxon>Pseudomonadota</taxon>
        <taxon>Gammaproteobacteria</taxon>
        <taxon>Cellvibrionales</taxon>
        <taxon>Cellvibrionaceae</taxon>
        <taxon>Exilibacterium</taxon>
    </lineage>
</organism>
<dbReference type="AlphaFoldDB" id="A0A545TVC1"/>
<keyword evidence="2" id="KW-1185">Reference proteome</keyword>
<sequence>MKPSELEKQLAALSINKLAQLLADEASINTALRKTLELAIAQSDPKQLSKTLKRQIQSIKRSRRFIDWREAGEFTQGLYQLVTCIEQDLLPQDAQSAGDLLELMLQLDGHLCERMDDSGGDLRLLFDEIMAAWGKAWVHTETRDSNALAEKLFRHLANNEYGLKDDLVHHFKVALGNTGLEKLEGLITDNRDQFNDYALPGILEDIADAFDDVDKYIAIATNKRELNEKTVCEIATRLIDKWRSEEAIQWLLYKPNDISQPDSDTRCDLARAIPSERYKLLLKAYDAETLLEEAQTLRWRLFETTLGQDYYLSLIKHQSADQAAILKQQALDFALEQYTGSLSTLLSFLVDVNALDRASQVVLERHESLDPNNYCDYRPLSKTLANTGYYLAACILRRTLVDGTLGRALSTHYRYAVSDLKLASRYAGQVTDWQSFPTQAEYMINLKETHGRKKAFWTKLETEK</sequence>
<reference evidence="1 2" key="1">
    <citation type="submission" date="2019-06" db="EMBL/GenBank/DDBJ databases">
        <title>Whole genome sequence for Cellvibrionaceae sp. R142.</title>
        <authorList>
            <person name="Wang G."/>
        </authorList>
    </citation>
    <scope>NUCLEOTIDE SEQUENCE [LARGE SCALE GENOMIC DNA]</scope>
    <source>
        <strain evidence="1 2">R142</strain>
    </source>
</reference>
<proteinExistence type="predicted"/>
<dbReference type="InterPro" id="IPR049245">
    <property type="entry name" value="DUF6880"/>
</dbReference>
<gene>
    <name evidence="1" type="ORF">FKG94_08660</name>
</gene>
<dbReference type="Proteomes" id="UP000319732">
    <property type="component" value="Unassembled WGS sequence"/>
</dbReference>
<protein>
    <submittedName>
        <fullName evidence="1">Uncharacterized protein</fullName>
    </submittedName>
</protein>
<dbReference type="OrthoDB" id="6506110at2"/>
<evidence type="ECO:0000313" key="1">
    <source>
        <dbReference type="EMBL" id="TQV81169.1"/>
    </source>
</evidence>
<dbReference type="Pfam" id="PF21810">
    <property type="entry name" value="DUF6880"/>
    <property type="match status" value="2"/>
</dbReference>
<evidence type="ECO:0000313" key="2">
    <source>
        <dbReference type="Proteomes" id="UP000319732"/>
    </source>
</evidence>
<dbReference type="RefSeq" id="WP_142903830.1">
    <property type="nucleotide sequence ID" value="NZ_ML660091.1"/>
</dbReference>
<dbReference type="EMBL" id="VHSG01000008">
    <property type="protein sequence ID" value="TQV81169.1"/>
    <property type="molecule type" value="Genomic_DNA"/>
</dbReference>
<accession>A0A545TVC1</accession>
<name>A0A545TVC1_9GAMM</name>
<comment type="caution">
    <text evidence="1">The sequence shown here is derived from an EMBL/GenBank/DDBJ whole genome shotgun (WGS) entry which is preliminary data.</text>
</comment>